<organism evidence="2 3">
    <name type="scientific">Daphnia magna</name>
    <dbReference type="NCBI Taxonomy" id="35525"/>
    <lineage>
        <taxon>Eukaryota</taxon>
        <taxon>Metazoa</taxon>
        <taxon>Ecdysozoa</taxon>
        <taxon>Arthropoda</taxon>
        <taxon>Crustacea</taxon>
        <taxon>Branchiopoda</taxon>
        <taxon>Diplostraca</taxon>
        <taxon>Cladocera</taxon>
        <taxon>Anomopoda</taxon>
        <taxon>Daphniidae</taxon>
        <taxon>Daphnia</taxon>
    </lineage>
</organism>
<keyword evidence="3" id="KW-1185">Reference proteome</keyword>
<dbReference type="Proteomes" id="UP001234178">
    <property type="component" value="Unassembled WGS sequence"/>
</dbReference>
<protein>
    <submittedName>
        <fullName evidence="2">Uncharacterized protein</fullName>
    </submittedName>
</protein>
<feature type="region of interest" description="Disordered" evidence="1">
    <location>
        <begin position="121"/>
        <end position="141"/>
    </location>
</feature>
<gene>
    <name evidence="2" type="ORF">OUZ56_017638</name>
</gene>
<comment type="caution">
    <text evidence="2">The sequence shown here is derived from an EMBL/GenBank/DDBJ whole genome shotgun (WGS) entry which is preliminary data.</text>
</comment>
<evidence type="ECO:0000256" key="1">
    <source>
        <dbReference type="SAM" id="MobiDB-lite"/>
    </source>
</evidence>
<accession>A0ABR0ATC0</accession>
<sequence length="141" mass="15800">MADSHVGGSSAAAGGAGCRGAGPELCLIYEERSNENQLQDCDVCVRRWIAFSLEKKHFVSDKVTITMKNHGKMGKPPFCDQIFKPLLHLCGKESLNVKTSQKLDFEELHNKCKKIERNVKEQHKNKILPTSTQESSNKRKS</sequence>
<reference evidence="2 3" key="1">
    <citation type="journal article" date="2023" name="Nucleic Acids Res.">
        <title>The hologenome of Daphnia magna reveals possible DNA methylation and microbiome-mediated evolution of the host genome.</title>
        <authorList>
            <person name="Chaturvedi A."/>
            <person name="Li X."/>
            <person name="Dhandapani V."/>
            <person name="Marshall H."/>
            <person name="Kissane S."/>
            <person name="Cuenca-Cambronero M."/>
            <person name="Asole G."/>
            <person name="Calvet F."/>
            <person name="Ruiz-Romero M."/>
            <person name="Marangio P."/>
            <person name="Guigo R."/>
            <person name="Rago D."/>
            <person name="Mirbahai L."/>
            <person name="Eastwood N."/>
            <person name="Colbourne J.K."/>
            <person name="Zhou J."/>
            <person name="Mallon E."/>
            <person name="Orsini L."/>
        </authorList>
    </citation>
    <scope>NUCLEOTIDE SEQUENCE [LARGE SCALE GENOMIC DNA]</scope>
    <source>
        <strain evidence="2">LRV0_1</strain>
    </source>
</reference>
<name>A0ABR0ATC0_9CRUS</name>
<proteinExistence type="predicted"/>
<evidence type="ECO:0000313" key="2">
    <source>
        <dbReference type="EMBL" id="KAK4028358.1"/>
    </source>
</evidence>
<evidence type="ECO:0000313" key="3">
    <source>
        <dbReference type="Proteomes" id="UP001234178"/>
    </source>
</evidence>
<dbReference type="EMBL" id="JAOYFB010000038">
    <property type="protein sequence ID" value="KAK4028358.1"/>
    <property type="molecule type" value="Genomic_DNA"/>
</dbReference>